<evidence type="ECO:0000313" key="2">
    <source>
        <dbReference type="Proteomes" id="UP001186974"/>
    </source>
</evidence>
<feature type="non-terminal residue" evidence="1">
    <location>
        <position position="641"/>
    </location>
</feature>
<sequence length="641" mass="72825">MGRRAISEILDSDADDEDDEDVMVRSQHRTRSPVKDRKLEKIRQILQEAIAAQSQPQFQAPAPTAPTTSIDSTELYQVLADVKASVSLIAAKSLQLEDVKEVVAEAVTHHNIAEGHSYEQALAEVKASAALFAQKGLQLEQVKDIVEDALDRQNTAFAQLRDSSAEAEPHQRSVKEADVSEAISARLEAEIKARLEAEEREASTAKMLKLAEEELGLYKESAQDESNRMQGFVEESRTLKDRLALSEEAKLQLQAKVESLSEDASALESTLEEYRASATKWRQEIEDANEEKDHLKKTLDALNYQVDEAIRIREAMRGRLNILQTDMSTAAGQMANERARWQRADEEHRMRYEVLNSRMEAELRTRERLDQEVERLELQERDGANLRIMLDEIRNANSRLEETVSSLRLENHEHQETADRYAREFREAREAGRVEVQRTRILLEAEIEAANNQVNIVRADLEAEVSRARNDLENAKMDADTAKEKHELLLEQEADTRKEALRKAEDAQTLALEEQRQRYEQRIQDLQEQHMRALNHSHEDKQRAEVVLNERLSLAAEKNDILNGKVQHLEEKLEVAKAAAQAAVLAAQNAKAPATAIAATSPQRLPERISPQALRESIAVLQEQLQEREGRIESLEQELEQ</sequence>
<organism evidence="1 2">
    <name type="scientific">Coniosporium uncinatum</name>
    <dbReference type="NCBI Taxonomy" id="93489"/>
    <lineage>
        <taxon>Eukaryota</taxon>
        <taxon>Fungi</taxon>
        <taxon>Dikarya</taxon>
        <taxon>Ascomycota</taxon>
        <taxon>Pezizomycotina</taxon>
        <taxon>Dothideomycetes</taxon>
        <taxon>Dothideomycetes incertae sedis</taxon>
        <taxon>Coniosporium</taxon>
    </lineage>
</organism>
<name>A0ACC3DL00_9PEZI</name>
<proteinExistence type="predicted"/>
<comment type="caution">
    <text evidence="1">The sequence shown here is derived from an EMBL/GenBank/DDBJ whole genome shotgun (WGS) entry which is preliminary data.</text>
</comment>
<dbReference type="EMBL" id="JAWDJW010003013">
    <property type="protein sequence ID" value="KAK3077291.1"/>
    <property type="molecule type" value="Genomic_DNA"/>
</dbReference>
<accession>A0ACC3DL00</accession>
<gene>
    <name evidence="1" type="ORF">LTS18_010712</name>
</gene>
<reference evidence="1" key="1">
    <citation type="submission" date="2024-09" db="EMBL/GenBank/DDBJ databases">
        <title>Black Yeasts Isolated from many extreme environments.</title>
        <authorList>
            <person name="Coleine C."/>
            <person name="Stajich J.E."/>
            <person name="Selbmann L."/>
        </authorList>
    </citation>
    <scope>NUCLEOTIDE SEQUENCE</scope>
    <source>
        <strain evidence="1">CCFEE 5737</strain>
    </source>
</reference>
<keyword evidence="2" id="KW-1185">Reference proteome</keyword>
<dbReference type="Proteomes" id="UP001186974">
    <property type="component" value="Unassembled WGS sequence"/>
</dbReference>
<protein>
    <submittedName>
        <fullName evidence="1">Uncharacterized protein</fullName>
    </submittedName>
</protein>
<evidence type="ECO:0000313" key="1">
    <source>
        <dbReference type="EMBL" id="KAK3077291.1"/>
    </source>
</evidence>